<dbReference type="Gene3D" id="3.40.630.30">
    <property type="match status" value="1"/>
</dbReference>
<keyword evidence="4" id="KW-1185">Reference proteome</keyword>
<comment type="caution">
    <text evidence="3">The sequence shown here is derived from an EMBL/GenBank/DDBJ whole genome shotgun (WGS) entry which is preliminary data.</text>
</comment>
<dbReference type="CDD" id="cd04301">
    <property type="entry name" value="NAT_SF"/>
    <property type="match status" value="1"/>
</dbReference>
<dbReference type="PROSITE" id="PS51729">
    <property type="entry name" value="GNAT_YJDJ"/>
    <property type="match status" value="1"/>
</dbReference>
<dbReference type="SUPFAM" id="SSF55729">
    <property type="entry name" value="Acyl-CoA N-acyltransferases (Nat)"/>
    <property type="match status" value="1"/>
</dbReference>
<sequence length="95" mass="11142">MEKQTIIHDEDDLRFFVELDGEEAELTYSITDKEELDLDYTYVPEEYRGQGLADQLVKTALEYVKGNQLKFIASCPVVEAYVKRHPEYEKFMAEI</sequence>
<dbReference type="RefSeq" id="WP_123129255.1">
    <property type="nucleotide sequence ID" value="NZ_RJJD01000023.1"/>
</dbReference>
<proteinExistence type="predicted"/>
<feature type="domain" description="N-acetyltransferase" evidence="1">
    <location>
        <begin position="1"/>
        <end position="95"/>
    </location>
</feature>
<dbReference type="Pfam" id="PF14542">
    <property type="entry name" value="Acetyltransf_CG"/>
    <property type="match status" value="1"/>
</dbReference>
<name>A0A3M9M8P6_9BACT</name>
<feature type="domain" description="N-acetyltransferase" evidence="2">
    <location>
        <begin position="7"/>
        <end position="93"/>
    </location>
</feature>
<dbReference type="InterPro" id="IPR045057">
    <property type="entry name" value="Gcn5-rel_NAT"/>
</dbReference>
<keyword evidence="3" id="KW-0808">Transferase</keyword>
<dbReference type="PANTHER" id="PTHR31435">
    <property type="entry name" value="PROTEIN NATD1"/>
    <property type="match status" value="1"/>
</dbReference>
<dbReference type="GO" id="GO:0016747">
    <property type="term" value="F:acyltransferase activity, transferring groups other than amino-acyl groups"/>
    <property type="evidence" value="ECO:0007669"/>
    <property type="project" value="InterPro"/>
</dbReference>
<dbReference type="Proteomes" id="UP000272117">
    <property type="component" value="Unassembled WGS sequence"/>
</dbReference>
<evidence type="ECO:0000259" key="1">
    <source>
        <dbReference type="PROSITE" id="PS51186"/>
    </source>
</evidence>
<dbReference type="InterPro" id="IPR000182">
    <property type="entry name" value="GNAT_dom"/>
</dbReference>
<dbReference type="InterPro" id="IPR031165">
    <property type="entry name" value="GNAT_YJDJ"/>
</dbReference>
<dbReference type="PANTHER" id="PTHR31435:SF9">
    <property type="entry name" value="PROTEIN NATD1"/>
    <property type="match status" value="1"/>
</dbReference>
<reference evidence="3 4" key="1">
    <citation type="submission" date="2018-11" db="EMBL/GenBank/DDBJ databases">
        <title>Rufibacter latericius sp. nov., isolated from water in Baiyang Lake.</title>
        <authorList>
            <person name="Yang Y."/>
        </authorList>
    </citation>
    <scope>NUCLEOTIDE SEQUENCE [LARGE SCALE GENOMIC DNA]</scope>
    <source>
        <strain evidence="3 4">R-22-1c-1</strain>
    </source>
</reference>
<organism evidence="3 4">
    <name type="scientific">Rufibacter latericius</name>
    <dbReference type="NCBI Taxonomy" id="2487040"/>
    <lineage>
        <taxon>Bacteria</taxon>
        <taxon>Pseudomonadati</taxon>
        <taxon>Bacteroidota</taxon>
        <taxon>Cytophagia</taxon>
        <taxon>Cytophagales</taxon>
        <taxon>Hymenobacteraceae</taxon>
        <taxon>Rufibacter</taxon>
    </lineage>
</organism>
<dbReference type="AlphaFoldDB" id="A0A3M9M8P6"/>
<evidence type="ECO:0000313" key="3">
    <source>
        <dbReference type="EMBL" id="RNI21934.1"/>
    </source>
</evidence>
<evidence type="ECO:0000259" key="2">
    <source>
        <dbReference type="PROSITE" id="PS51729"/>
    </source>
</evidence>
<accession>A0A3M9M8P6</accession>
<dbReference type="PROSITE" id="PS51186">
    <property type="entry name" value="GNAT"/>
    <property type="match status" value="1"/>
</dbReference>
<protein>
    <submittedName>
        <fullName evidence="3">N-acetyltransferase</fullName>
    </submittedName>
</protein>
<evidence type="ECO:0000313" key="4">
    <source>
        <dbReference type="Proteomes" id="UP000272117"/>
    </source>
</evidence>
<dbReference type="OrthoDB" id="9793389at2"/>
<dbReference type="InterPro" id="IPR016181">
    <property type="entry name" value="Acyl_CoA_acyltransferase"/>
</dbReference>
<gene>
    <name evidence="3" type="ORF">EFB08_22600</name>
</gene>
<dbReference type="EMBL" id="RJJD01000023">
    <property type="protein sequence ID" value="RNI21934.1"/>
    <property type="molecule type" value="Genomic_DNA"/>
</dbReference>